<dbReference type="Gene3D" id="3.20.20.70">
    <property type="entry name" value="Aldolase class I"/>
    <property type="match status" value="1"/>
</dbReference>
<reference evidence="2" key="1">
    <citation type="submission" date="2015-11" db="EMBL/GenBank/DDBJ databases">
        <authorList>
            <person name="Varghese N."/>
        </authorList>
    </citation>
    <scope>NUCLEOTIDE SEQUENCE [LARGE SCALE GENOMIC DNA]</scope>
</reference>
<sequence length="54" mass="5956">MPTLEVEFLGYRLKSPIFVASGPASHDVKQIPIAEQMGLGVLCSRRLFLISLII</sequence>
<protein>
    <submittedName>
        <fullName evidence="1">Uncharacterized protein</fullName>
    </submittedName>
</protein>
<proteinExistence type="predicted"/>
<organism evidence="1 2">
    <name type="scientific">Candidatus Thermokryptus mobilis</name>
    <dbReference type="NCBI Taxonomy" id="1643428"/>
    <lineage>
        <taxon>Bacteria</taxon>
        <taxon>Pseudomonadati</taxon>
        <taxon>Candidatus Kryptoniota</taxon>
        <taxon>Candidatus Thermokryptus</taxon>
    </lineage>
</organism>
<dbReference type="InterPro" id="IPR013785">
    <property type="entry name" value="Aldolase_TIM"/>
</dbReference>
<gene>
    <name evidence="1" type="ORF">JGI1_01954</name>
</gene>
<evidence type="ECO:0000313" key="1">
    <source>
        <dbReference type="EMBL" id="CUU07989.1"/>
    </source>
</evidence>
<dbReference type="RefSeq" id="WP_181180332.1">
    <property type="nucleotide sequence ID" value="NZ_FAOO01000017.1"/>
</dbReference>
<accession>A0A0S4NAI9</accession>
<dbReference type="SUPFAM" id="SSF51395">
    <property type="entry name" value="FMN-linked oxidoreductases"/>
    <property type="match status" value="1"/>
</dbReference>
<name>A0A0S4NAI9_9BACT</name>
<dbReference type="STRING" id="1643428.GCA_001442855_01916"/>
<dbReference type="Proteomes" id="UP000320623">
    <property type="component" value="Unassembled WGS sequence"/>
</dbReference>
<dbReference type="EMBL" id="FAOO01000017">
    <property type="protein sequence ID" value="CUU07989.1"/>
    <property type="molecule type" value="Genomic_DNA"/>
</dbReference>
<keyword evidence="2" id="KW-1185">Reference proteome</keyword>
<evidence type="ECO:0000313" key="2">
    <source>
        <dbReference type="Proteomes" id="UP000320623"/>
    </source>
</evidence>
<dbReference type="AlphaFoldDB" id="A0A0S4NAI9"/>